<reference evidence="1 2" key="2">
    <citation type="submission" date="2007-06" db="EMBL/GenBank/DDBJ databases">
        <title>Draft genome sequence of Ruminococcus gnavus (ATCC 29149).</title>
        <authorList>
            <person name="Sudarsanam P."/>
            <person name="Ley R."/>
            <person name="Guruge J."/>
            <person name="Turnbaugh P.J."/>
            <person name="Mahowald M."/>
            <person name="Liep D."/>
            <person name="Gordon J."/>
        </authorList>
    </citation>
    <scope>NUCLEOTIDE SEQUENCE [LARGE SCALE GENOMIC DNA]</scope>
    <source>
        <strain evidence="1 2">ATCC 29149</strain>
    </source>
</reference>
<dbReference type="AlphaFoldDB" id="A7B3G4"/>
<name>A7B3G4_MEDG7</name>
<gene>
    <name evidence="1" type="ORF">RUMGNA_02093</name>
</gene>
<dbReference type="Proteomes" id="UP000004410">
    <property type="component" value="Unassembled WGS sequence"/>
</dbReference>
<evidence type="ECO:0000313" key="2">
    <source>
        <dbReference type="Proteomes" id="UP000004410"/>
    </source>
</evidence>
<organism evidence="1 2">
    <name type="scientific">Mediterraneibacter gnavus (strain ATCC 29149 / DSM 114966 / JCM 6515 / VPI C7-9)</name>
    <name type="common">Ruminococcus gnavus</name>
    <dbReference type="NCBI Taxonomy" id="411470"/>
    <lineage>
        <taxon>Bacteria</taxon>
        <taxon>Bacillati</taxon>
        <taxon>Bacillota</taxon>
        <taxon>Clostridia</taxon>
        <taxon>Lachnospirales</taxon>
        <taxon>Lachnospiraceae</taxon>
        <taxon>Mediterraneibacter</taxon>
    </lineage>
</organism>
<dbReference type="PaxDb" id="411470-RUMGNA_02093"/>
<evidence type="ECO:0000313" key="1">
    <source>
        <dbReference type="EMBL" id="EDN77490.1"/>
    </source>
</evidence>
<sequence>MHNNGYRERERLAAVAALLLRCLKVKIHNKTGCVLCKTAKR</sequence>
<dbReference type="EMBL" id="AAYG02000016">
    <property type="protein sequence ID" value="EDN77490.1"/>
    <property type="molecule type" value="Genomic_DNA"/>
</dbReference>
<comment type="caution">
    <text evidence="1">The sequence shown here is derived from an EMBL/GenBank/DDBJ whole genome shotgun (WGS) entry which is preliminary data.</text>
</comment>
<dbReference type="eggNOG" id="ENOG5030FDQ">
    <property type="taxonomic scope" value="Bacteria"/>
</dbReference>
<reference evidence="1 2" key="1">
    <citation type="submission" date="2007-04" db="EMBL/GenBank/DDBJ databases">
        <authorList>
            <person name="Fulton L."/>
            <person name="Clifton S."/>
            <person name="Fulton B."/>
            <person name="Xu J."/>
            <person name="Minx P."/>
            <person name="Pepin K.H."/>
            <person name="Johnson M."/>
            <person name="Thiruvilangam P."/>
            <person name="Bhonagiri V."/>
            <person name="Nash W.E."/>
            <person name="Mardis E.R."/>
            <person name="Wilson R.K."/>
        </authorList>
    </citation>
    <scope>NUCLEOTIDE SEQUENCE [LARGE SCALE GENOMIC DNA]</scope>
    <source>
        <strain evidence="1 2">ATCC 29149</strain>
    </source>
</reference>
<accession>A7B3G4</accession>
<proteinExistence type="predicted"/>
<protein>
    <submittedName>
        <fullName evidence="1">Uncharacterized protein</fullName>
    </submittedName>
</protein>